<dbReference type="Proteomes" id="UP000295714">
    <property type="component" value="Unassembled WGS sequence"/>
</dbReference>
<dbReference type="Pfam" id="PF20282">
    <property type="entry name" value="CTD6"/>
    <property type="match status" value="1"/>
</dbReference>
<dbReference type="InterPro" id="IPR011856">
    <property type="entry name" value="tRNA_endonuc-like_dom_sf"/>
</dbReference>
<protein>
    <recommendedName>
        <fullName evidence="1">ABC-three component systems C-terminal domain-containing protein</fullName>
    </recommendedName>
</protein>
<comment type="caution">
    <text evidence="2">The sequence shown here is derived from an EMBL/GenBank/DDBJ whole genome shotgun (WGS) entry which is preliminary data.</text>
</comment>
<dbReference type="EMBL" id="SMGI01000002">
    <property type="protein sequence ID" value="TCK67214.1"/>
    <property type="molecule type" value="Genomic_DNA"/>
</dbReference>
<feature type="domain" description="ABC-three component systems C-terminal" evidence="1">
    <location>
        <begin position="226"/>
        <end position="359"/>
    </location>
</feature>
<dbReference type="OrthoDB" id="3242664at2"/>
<name>A0A4R1KQA0_9FLAO</name>
<dbReference type="Gene3D" id="3.40.1350.10">
    <property type="match status" value="1"/>
</dbReference>
<evidence type="ECO:0000313" key="3">
    <source>
        <dbReference type="Proteomes" id="UP000295714"/>
    </source>
</evidence>
<dbReference type="InterPro" id="IPR046914">
    <property type="entry name" value="ABC-3C_CTD6"/>
</dbReference>
<evidence type="ECO:0000313" key="2">
    <source>
        <dbReference type="EMBL" id="TCK67214.1"/>
    </source>
</evidence>
<sequence>MSKFSNIPKPKGKGRLSTNDILGGQITPAIERMRSLSEDEFEDLVLEWADGYLNNKYDKIRQYGGSGDKGRDIVGFYQNGDIDIYQCKHYSAILSPSLFWVELGKLCHYTFTNQYKIPKAYYIVTTKGVGTKLLDYINNPTEFNDLLISEWKDKCETKIKSTKTILTKEFKEYIENFDFSIIKDKSPLELINEHKQTTYYPQRFGGGLIKYRNLIPKPTKTIQKHELNYTTLLFDAYSSKTGVVIKNQKKLETTNKDLAKHFEEERTSFYCTESLDRFSRDNFADLATPPFEELKEDSLLVIKSKLRLSTYVEDLERLEDAKLEILSQQFSSNPLHKEIRNLDKVGMCHYLANEKSVKWKK</sequence>
<keyword evidence="3" id="KW-1185">Reference proteome</keyword>
<dbReference type="RefSeq" id="WP_132704186.1">
    <property type="nucleotide sequence ID" value="NZ_SMGI01000002.1"/>
</dbReference>
<organism evidence="2 3">
    <name type="scientific">Winogradskyella wandonensis</name>
    <dbReference type="NCBI Taxonomy" id="1442586"/>
    <lineage>
        <taxon>Bacteria</taxon>
        <taxon>Pseudomonadati</taxon>
        <taxon>Bacteroidota</taxon>
        <taxon>Flavobacteriia</taxon>
        <taxon>Flavobacteriales</taxon>
        <taxon>Flavobacteriaceae</taxon>
        <taxon>Winogradskyella</taxon>
    </lineage>
</organism>
<evidence type="ECO:0000259" key="1">
    <source>
        <dbReference type="Pfam" id="PF20282"/>
    </source>
</evidence>
<dbReference type="GO" id="GO:0003676">
    <property type="term" value="F:nucleic acid binding"/>
    <property type="evidence" value="ECO:0007669"/>
    <property type="project" value="InterPro"/>
</dbReference>
<reference evidence="2 3" key="1">
    <citation type="journal article" date="2015" name="Stand. Genomic Sci.">
        <title>Genomic Encyclopedia of Bacterial and Archaeal Type Strains, Phase III: the genomes of soil and plant-associated and newly described type strains.</title>
        <authorList>
            <person name="Whitman W.B."/>
            <person name="Woyke T."/>
            <person name="Klenk H.P."/>
            <person name="Zhou Y."/>
            <person name="Lilburn T.G."/>
            <person name="Beck B.J."/>
            <person name="De Vos P."/>
            <person name="Vandamme P."/>
            <person name="Eisen J.A."/>
            <person name="Garrity G."/>
            <person name="Hugenholtz P."/>
            <person name="Kyrpides N.C."/>
        </authorList>
    </citation>
    <scope>NUCLEOTIDE SEQUENCE [LARGE SCALE GENOMIC DNA]</scope>
    <source>
        <strain evidence="2 3">CECT 8445</strain>
    </source>
</reference>
<dbReference type="AlphaFoldDB" id="A0A4R1KQA0"/>
<gene>
    <name evidence="2" type="ORF">DFQ05_0987</name>
</gene>
<proteinExistence type="predicted"/>
<accession>A0A4R1KQA0</accession>